<dbReference type="InterPro" id="IPR002346">
    <property type="entry name" value="Mopterin_DH_FAD-bd"/>
</dbReference>
<dbReference type="Gene3D" id="3.30.390.50">
    <property type="entry name" value="CO dehydrogenase flavoprotein, C-terminal domain"/>
    <property type="match status" value="1"/>
</dbReference>
<dbReference type="Pfam" id="PF03450">
    <property type="entry name" value="CO_deh_flav_C"/>
    <property type="match status" value="1"/>
</dbReference>
<keyword evidence="3" id="KW-0560">Oxidoreductase</keyword>
<evidence type="ECO:0000256" key="2">
    <source>
        <dbReference type="ARBA" id="ARBA00022827"/>
    </source>
</evidence>
<dbReference type="Pfam" id="PF00941">
    <property type="entry name" value="FAD_binding_5"/>
    <property type="match status" value="1"/>
</dbReference>
<dbReference type="Gene3D" id="3.30.465.10">
    <property type="match status" value="1"/>
</dbReference>
<dbReference type="InterPro" id="IPR036318">
    <property type="entry name" value="FAD-bd_PCMH-like_sf"/>
</dbReference>
<dbReference type="GO" id="GO:0016491">
    <property type="term" value="F:oxidoreductase activity"/>
    <property type="evidence" value="ECO:0007669"/>
    <property type="project" value="UniProtKB-KW"/>
</dbReference>
<dbReference type="SUPFAM" id="SSF55447">
    <property type="entry name" value="CO dehydrogenase flavoprotein C-terminal domain-like"/>
    <property type="match status" value="1"/>
</dbReference>
<evidence type="ECO:0000313" key="5">
    <source>
        <dbReference type="EMBL" id="CAB4536124.1"/>
    </source>
</evidence>
<evidence type="ECO:0000256" key="3">
    <source>
        <dbReference type="ARBA" id="ARBA00023002"/>
    </source>
</evidence>
<dbReference type="InterPro" id="IPR016169">
    <property type="entry name" value="FAD-bd_PCMH_sub2"/>
</dbReference>
<evidence type="ECO:0000256" key="1">
    <source>
        <dbReference type="ARBA" id="ARBA00022630"/>
    </source>
</evidence>
<dbReference type="PANTHER" id="PTHR42659">
    <property type="entry name" value="XANTHINE DEHYDROGENASE SUBUNIT C-RELATED"/>
    <property type="match status" value="1"/>
</dbReference>
<dbReference type="InterPro" id="IPR051312">
    <property type="entry name" value="Diverse_Substr_Oxidored"/>
</dbReference>
<dbReference type="PANTHER" id="PTHR42659:SF2">
    <property type="entry name" value="XANTHINE DEHYDROGENASE SUBUNIT C-RELATED"/>
    <property type="match status" value="1"/>
</dbReference>
<dbReference type="SMART" id="SM01092">
    <property type="entry name" value="CO_deh_flav_C"/>
    <property type="match status" value="1"/>
</dbReference>
<accession>A0A6J6BBS3</accession>
<sequence>MVEVNLHGRQPQTVVNLRRVEELREWSYRPTQQTITIGSAVPYSVMETGKIAELVPALAQAARTVGSPQIRAAGTLGGNLGTCSPAGDSLPVLSALNAVIHLIGPQGTRDIPWEEFMLGVKKNALNSGEFVHSITVPVVQGWQGYAKVGTRNAMVIATASACLVRDADEGLISIALGSVGPTIIRCSQAEKWLLKTTSLRVGAQINADLAVEFGRRVSDEATPIDDHRSTAAYRRHCVAILAQRLLVRSLA</sequence>
<proteinExistence type="predicted"/>
<dbReference type="InterPro" id="IPR005107">
    <property type="entry name" value="CO_DH_flav_C"/>
</dbReference>
<dbReference type="EMBL" id="CAEZSL010000025">
    <property type="protein sequence ID" value="CAB4536124.1"/>
    <property type="molecule type" value="Genomic_DNA"/>
</dbReference>
<dbReference type="GO" id="GO:0071949">
    <property type="term" value="F:FAD binding"/>
    <property type="evidence" value="ECO:0007669"/>
    <property type="project" value="InterPro"/>
</dbReference>
<dbReference type="InterPro" id="IPR036683">
    <property type="entry name" value="CO_DH_flav_C_dom_sf"/>
</dbReference>
<reference evidence="5" key="1">
    <citation type="submission" date="2020-05" db="EMBL/GenBank/DDBJ databases">
        <authorList>
            <person name="Chiriac C."/>
            <person name="Salcher M."/>
            <person name="Ghai R."/>
            <person name="Kavagutti S V."/>
        </authorList>
    </citation>
    <scope>NUCLEOTIDE SEQUENCE</scope>
</reference>
<gene>
    <name evidence="5" type="ORF">UFOPK1421_00367</name>
</gene>
<organism evidence="5">
    <name type="scientific">freshwater metagenome</name>
    <dbReference type="NCBI Taxonomy" id="449393"/>
    <lineage>
        <taxon>unclassified sequences</taxon>
        <taxon>metagenomes</taxon>
        <taxon>ecological metagenomes</taxon>
    </lineage>
</organism>
<dbReference type="AlphaFoldDB" id="A0A6J6BBS3"/>
<keyword evidence="2" id="KW-0274">FAD</keyword>
<name>A0A6J6BBS3_9ZZZZ</name>
<feature type="domain" description="FAD-binding PCMH-type" evidence="4">
    <location>
        <begin position="1"/>
        <end position="141"/>
    </location>
</feature>
<keyword evidence="1" id="KW-0285">Flavoprotein</keyword>
<evidence type="ECO:0000259" key="4">
    <source>
        <dbReference type="PROSITE" id="PS51387"/>
    </source>
</evidence>
<protein>
    <submittedName>
        <fullName evidence="5">Unannotated protein</fullName>
    </submittedName>
</protein>
<dbReference type="SUPFAM" id="SSF56176">
    <property type="entry name" value="FAD-binding/transporter-associated domain-like"/>
    <property type="match status" value="1"/>
</dbReference>
<dbReference type="PROSITE" id="PS51387">
    <property type="entry name" value="FAD_PCMH"/>
    <property type="match status" value="1"/>
</dbReference>
<dbReference type="InterPro" id="IPR016166">
    <property type="entry name" value="FAD-bd_PCMH"/>
</dbReference>